<dbReference type="InterPro" id="IPR058512">
    <property type="entry name" value="DUF8199"/>
</dbReference>
<accession>A0A2T8HL22</accession>
<protein>
    <submittedName>
        <fullName evidence="2">Uncharacterized protein</fullName>
    </submittedName>
</protein>
<keyword evidence="3" id="KW-1185">Reference proteome</keyword>
<comment type="caution">
    <text evidence="2">The sequence shown here is derived from an EMBL/GenBank/DDBJ whole genome shotgun (WGS) entry which is preliminary data.</text>
</comment>
<evidence type="ECO:0000256" key="1">
    <source>
        <dbReference type="SAM" id="SignalP"/>
    </source>
</evidence>
<feature type="chain" id="PRO_5015532139" evidence="1">
    <location>
        <begin position="20"/>
        <end position="150"/>
    </location>
</feature>
<dbReference type="AlphaFoldDB" id="A0A2T8HL22"/>
<dbReference type="EMBL" id="QDKG01000001">
    <property type="protein sequence ID" value="PVH26147.1"/>
    <property type="molecule type" value="Genomic_DNA"/>
</dbReference>
<proteinExistence type="predicted"/>
<dbReference type="OrthoDB" id="710670at2"/>
<gene>
    <name evidence="2" type="ORF">DC487_00530</name>
</gene>
<dbReference type="Pfam" id="PF26622">
    <property type="entry name" value="DUF8199"/>
    <property type="match status" value="1"/>
</dbReference>
<organism evidence="2 3">
    <name type="scientific">Sphingobacterium corticibacter</name>
    <dbReference type="NCBI Taxonomy" id="2171749"/>
    <lineage>
        <taxon>Bacteria</taxon>
        <taxon>Pseudomonadati</taxon>
        <taxon>Bacteroidota</taxon>
        <taxon>Sphingobacteriia</taxon>
        <taxon>Sphingobacteriales</taxon>
        <taxon>Sphingobacteriaceae</taxon>
        <taxon>Sphingobacterium</taxon>
    </lineage>
</organism>
<sequence>MIRILSIFLLLVYSLTSTGATVYYHTCGQNSQISIFEKQNNSSACAFCTGDKGSCSLEQQEQDHAGTSCEQDHTCCTDVQVELNNGDDQAITNLLQDFNTLSPAEFIIPWIIVFHQTLFDAPAPNKTTLASLVPLGTFPNTYLVNCNFRI</sequence>
<dbReference type="RefSeq" id="WP_116773992.1">
    <property type="nucleotide sequence ID" value="NZ_QDKG01000001.1"/>
</dbReference>
<dbReference type="Proteomes" id="UP000245627">
    <property type="component" value="Unassembled WGS sequence"/>
</dbReference>
<evidence type="ECO:0000313" key="3">
    <source>
        <dbReference type="Proteomes" id="UP000245627"/>
    </source>
</evidence>
<keyword evidence="1" id="KW-0732">Signal</keyword>
<reference evidence="2 3" key="1">
    <citation type="submission" date="2018-04" db="EMBL/GenBank/DDBJ databases">
        <title>Sphingobacterium cortibacter sp. nov.</title>
        <authorList>
            <person name="Li Y."/>
        </authorList>
    </citation>
    <scope>NUCLEOTIDE SEQUENCE [LARGE SCALE GENOMIC DNA]</scope>
    <source>
        <strain evidence="2 3">2c-3</strain>
    </source>
</reference>
<evidence type="ECO:0000313" key="2">
    <source>
        <dbReference type="EMBL" id="PVH26147.1"/>
    </source>
</evidence>
<feature type="signal peptide" evidence="1">
    <location>
        <begin position="1"/>
        <end position="19"/>
    </location>
</feature>
<name>A0A2T8HL22_9SPHI</name>